<organism evidence="1 2">
    <name type="scientific">Bodo saltans</name>
    <name type="common">Flagellated protozoan</name>
    <dbReference type="NCBI Taxonomy" id="75058"/>
    <lineage>
        <taxon>Eukaryota</taxon>
        <taxon>Discoba</taxon>
        <taxon>Euglenozoa</taxon>
        <taxon>Kinetoplastea</taxon>
        <taxon>Metakinetoplastina</taxon>
        <taxon>Eubodonida</taxon>
        <taxon>Bodonidae</taxon>
        <taxon>Bodo</taxon>
    </lineage>
</organism>
<keyword evidence="2" id="KW-1185">Reference proteome</keyword>
<protein>
    <submittedName>
        <fullName evidence="1">Uncharacterized protein</fullName>
    </submittedName>
</protein>
<accession>A0A0S4J119</accession>
<dbReference type="VEuPathDB" id="TriTrypDB:BSAL_85985"/>
<evidence type="ECO:0000313" key="2">
    <source>
        <dbReference type="Proteomes" id="UP000051952"/>
    </source>
</evidence>
<dbReference type="Proteomes" id="UP000051952">
    <property type="component" value="Unassembled WGS sequence"/>
</dbReference>
<dbReference type="AlphaFoldDB" id="A0A0S4J119"/>
<dbReference type="EMBL" id="CYKH01001029">
    <property type="protein sequence ID" value="CUG79070.1"/>
    <property type="molecule type" value="Genomic_DNA"/>
</dbReference>
<sequence length="160" mass="17176">MLVSGISLLKTVMDVGDALKALRRLFVEGVVIIEPCSSVGGHDQEVLPSQLVLLLSLHYLLEKTLAGSVCDAAPDYNYFVAPQDGDNDGDESEFWNADGTAAVLSVLAADTDNDDEMPMLDDARSVDPFSMRDEDAGNEDLLWGIDKDEIVANTTSASPL</sequence>
<evidence type="ECO:0000313" key="1">
    <source>
        <dbReference type="EMBL" id="CUG79070.1"/>
    </source>
</evidence>
<proteinExistence type="predicted"/>
<name>A0A0S4J119_BODSA</name>
<reference evidence="2" key="1">
    <citation type="submission" date="2015-09" db="EMBL/GenBank/DDBJ databases">
        <authorList>
            <consortium name="Pathogen Informatics"/>
        </authorList>
    </citation>
    <scope>NUCLEOTIDE SEQUENCE [LARGE SCALE GENOMIC DNA]</scope>
    <source>
        <strain evidence="2">Lake Konstanz</strain>
    </source>
</reference>
<gene>
    <name evidence="1" type="ORF">BSAL_85985</name>
</gene>